<evidence type="ECO:0000256" key="1">
    <source>
        <dbReference type="SAM" id="MobiDB-lite"/>
    </source>
</evidence>
<proteinExistence type="predicted"/>
<gene>
    <name evidence="2" type="ORF">AVDCRST_MAG08-4551</name>
</gene>
<evidence type="ECO:0000313" key="2">
    <source>
        <dbReference type="EMBL" id="CAA9290343.1"/>
    </source>
</evidence>
<feature type="compositionally biased region" description="Gly residues" evidence="1">
    <location>
        <begin position="24"/>
        <end position="37"/>
    </location>
</feature>
<dbReference type="AlphaFoldDB" id="A0A6J4JXU1"/>
<feature type="compositionally biased region" description="Low complexity" evidence="1">
    <location>
        <begin position="1"/>
        <end position="10"/>
    </location>
</feature>
<sequence length="37" mass="3656">GSAERSGARAPGRRGSRVRRRGGGARGGRGGVAGGRH</sequence>
<organism evidence="2">
    <name type="scientific">uncultured Acetobacteraceae bacterium</name>
    <dbReference type="NCBI Taxonomy" id="169975"/>
    <lineage>
        <taxon>Bacteria</taxon>
        <taxon>Pseudomonadati</taxon>
        <taxon>Pseudomonadota</taxon>
        <taxon>Alphaproteobacteria</taxon>
        <taxon>Acetobacterales</taxon>
        <taxon>Acetobacteraceae</taxon>
        <taxon>environmental samples</taxon>
    </lineage>
</organism>
<protein>
    <submittedName>
        <fullName evidence="2">Uncharacterized protein</fullName>
    </submittedName>
</protein>
<feature type="non-terminal residue" evidence="2">
    <location>
        <position position="37"/>
    </location>
</feature>
<feature type="compositionally biased region" description="Basic residues" evidence="1">
    <location>
        <begin position="11"/>
        <end position="23"/>
    </location>
</feature>
<dbReference type="EMBL" id="CADCTG010000368">
    <property type="protein sequence ID" value="CAA9290343.1"/>
    <property type="molecule type" value="Genomic_DNA"/>
</dbReference>
<reference evidence="2" key="1">
    <citation type="submission" date="2020-02" db="EMBL/GenBank/DDBJ databases">
        <authorList>
            <person name="Meier V. D."/>
        </authorList>
    </citation>
    <scope>NUCLEOTIDE SEQUENCE</scope>
    <source>
        <strain evidence="2">AVDCRST_MAG08</strain>
    </source>
</reference>
<feature type="region of interest" description="Disordered" evidence="1">
    <location>
        <begin position="1"/>
        <end position="37"/>
    </location>
</feature>
<feature type="non-terminal residue" evidence="2">
    <location>
        <position position="1"/>
    </location>
</feature>
<accession>A0A6J4JXU1</accession>
<name>A0A6J4JXU1_9PROT</name>